<sequence length="30" mass="3240">MFAPAIDYVVGNGLHIVAIADFNKDGKSYI</sequence>
<gene>
    <name evidence="1" type="ORF">MHYMCMPASI_00144</name>
</gene>
<comment type="caution">
    <text evidence="1">The sequence shown here is derived from an EMBL/GenBank/DDBJ whole genome shotgun (WGS) entry which is preliminary data.</text>
</comment>
<organism evidence="1 2">
    <name type="scientific">Hyalomma marginatum</name>
    <dbReference type="NCBI Taxonomy" id="34627"/>
    <lineage>
        <taxon>Eukaryota</taxon>
        <taxon>Metazoa</taxon>
        <taxon>Ecdysozoa</taxon>
        <taxon>Arthropoda</taxon>
        <taxon>Chelicerata</taxon>
        <taxon>Arachnida</taxon>
        <taxon>Acari</taxon>
        <taxon>Parasitiformes</taxon>
        <taxon>Ixodida</taxon>
        <taxon>Ixodoidea</taxon>
        <taxon>Ixodidae</taxon>
        <taxon>Hyalomminae</taxon>
        <taxon>Hyalomma</taxon>
    </lineage>
</organism>
<evidence type="ECO:0000313" key="2">
    <source>
        <dbReference type="Proteomes" id="UP000837675"/>
    </source>
</evidence>
<reference evidence="1" key="1">
    <citation type="submission" date="2021-06" db="EMBL/GenBank/DDBJ databases">
        <authorList>
            <person name="Nardi T."/>
            <person name="Nardi T."/>
        </authorList>
    </citation>
    <scope>NUCLEOTIDE SEQUENCE</scope>
</reference>
<dbReference type="AlphaFoldDB" id="A0A8S4BZQ2"/>
<protein>
    <submittedName>
        <fullName evidence="1">VCBS repeat containing protein</fullName>
    </submittedName>
</protein>
<proteinExistence type="predicted"/>
<name>A0A8S4BZQ2_9ACAR</name>
<dbReference type="Proteomes" id="UP000837675">
    <property type="component" value="Unassembled WGS sequence"/>
</dbReference>
<keyword evidence="2" id="KW-1185">Reference proteome</keyword>
<evidence type="ECO:0000313" key="1">
    <source>
        <dbReference type="EMBL" id="CAG7589433.1"/>
    </source>
</evidence>
<accession>A0A8S4BZQ2</accession>
<dbReference type="EMBL" id="CAJVAF010000038">
    <property type="protein sequence ID" value="CAG7589433.1"/>
    <property type="molecule type" value="Genomic_DNA"/>
</dbReference>